<reference evidence="5" key="1">
    <citation type="submission" date="2018-06" db="EMBL/GenBank/DDBJ databases">
        <title>Complete genome of Serratia marcescens Siphophage Scapp.</title>
        <authorList>
            <person name="Koehler B.T."/>
            <person name="Bonasera R."/>
            <person name="Liu M."/>
            <person name="Kongari R."/>
        </authorList>
    </citation>
    <scope>NUCLEOTIDE SEQUENCE [LARGE SCALE GENOMIC DNA]</scope>
</reference>
<gene>
    <name evidence="4" type="ORF">CPT_Scapp_037</name>
</gene>
<dbReference type="Proteomes" id="UP000260583">
    <property type="component" value="Segment"/>
</dbReference>
<keyword evidence="5" id="KW-1185">Reference proteome</keyword>
<dbReference type="Pfam" id="PF13884">
    <property type="entry name" value="Peptidase_S74"/>
    <property type="match status" value="1"/>
</dbReference>
<protein>
    <submittedName>
        <fullName evidence="4">Putative tail fiber protein</fullName>
    </submittedName>
</protein>
<evidence type="ECO:0000313" key="4">
    <source>
        <dbReference type="EMBL" id="AXH50966.1"/>
    </source>
</evidence>
<accession>A0A345L6R4</accession>
<feature type="domain" description="Peptidase S74" evidence="3">
    <location>
        <begin position="303"/>
        <end position="400"/>
    </location>
</feature>
<comment type="subcellular location">
    <subcellularLocation>
        <location evidence="1">Virion</location>
    </subcellularLocation>
</comment>
<evidence type="ECO:0000256" key="2">
    <source>
        <dbReference type="ARBA" id="ARBA00022732"/>
    </source>
</evidence>
<evidence type="ECO:0000313" key="5">
    <source>
        <dbReference type="Proteomes" id="UP000260583"/>
    </source>
</evidence>
<dbReference type="InterPro" id="IPR030392">
    <property type="entry name" value="S74_ICA"/>
</dbReference>
<evidence type="ECO:0000259" key="3">
    <source>
        <dbReference type="PROSITE" id="PS51688"/>
    </source>
</evidence>
<keyword evidence="2" id="KW-1227">Viral tail protein</keyword>
<dbReference type="GO" id="GO:0098015">
    <property type="term" value="C:virus tail"/>
    <property type="evidence" value="ECO:0007669"/>
    <property type="project" value="UniProtKB-KW"/>
</dbReference>
<name>A0A345L6R4_9CAUD</name>
<proteinExistence type="predicted"/>
<dbReference type="EMBL" id="MH553517">
    <property type="protein sequence ID" value="AXH50966.1"/>
    <property type="molecule type" value="Genomic_DNA"/>
</dbReference>
<sequence>MAYGTLFLNVTNGSINFTSGTTAGTGWNDVKPGDLAGIRTTNQGTILLEIATVDKVAKTGTFTAGFTGTTASNLFTLVIPTSKIDPTADTVVKTQLINDVAASLRADQLNAANWQQVLSVETGNVDVTLPDGSKVTGPSWRGILNATINKDTTTAQTVKSRMTFTGDAVYVGNATTATNLDVYGFTAFRKGVTFYDEVAFKKNIDMVGADNVDDARIQMTRVYTTADPRMYTGGSCLARLTVGKGMGAPTEITTQMNMQLRHLPGQDESGFVAYQATNGNWIEARWKRDGNIQNISGQWQNSSDVRIKTEIKEIEDPIALMRNLKLYSYLRDGTPDIGCIAQEVQKTIPEAVSSGGSYTMQTTGDEVPDCLGVSYGTLGYVALAALNKALDRIEALEAKVAELQK</sequence>
<keyword evidence="2" id="KW-0946">Virion</keyword>
<dbReference type="PROSITE" id="PS51688">
    <property type="entry name" value="ICA"/>
    <property type="match status" value="1"/>
</dbReference>
<organism evidence="4 5">
    <name type="scientific">Serratia phage Scapp</name>
    <dbReference type="NCBI Taxonomy" id="2282409"/>
    <lineage>
        <taxon>Viruses</taxon>
        <taxon>Duplodnaviria</taxon>
        <taxon>Heunggongvirae</taxon>
        <taxon>Uroviricota</taxon>
        <taxon>Caudoviricetes</taxon>
        <taxon>Scappvirus</taxon>
        <taxon>Scappvirus scapp</taxon>
    </lineage>
</organism>
<evidence type="ECO:0000256" key="1">
    <source>
        <dbReference type="ARBA" id="ARBA00004328"/>
    </source>
</evidence>